<organism evidence="3 4">
    <name type="scientific">Dethiosulfovibrio salsuginis</name>
    <dbReference type="NCBI Taxonomy" id="561720"/>
    <lineage>
        <taxon>Bacteria</taxon>
        <taxon>Thermotogati</taxon>
        <taxon>Synergistota</taxon>
        <taxon>Synergistia</taxon>
        <taxon>Synergistales</taxon>
        <taxon>Dethiosulfovibrionaceae</taxon>
        <taxon>Dethiosulfovibrio</taxon>
    </lineage>
</organism>
<accession>A0A1X7IPL5</accession>
<dbReference type="AlphaFoldDB" id="A0A1X7IPL5"/>
<evidence type="ECO:0000256" key="2">
    <source>
        <dbReference type="SAM" id="SignalP"/>
    </source>
</evidence>
<feature type="chain" id="PRO_5011965152" evidence="2">
    <location>
        <begin position="21"/>
        <end position="220"/>
    </location>
</feature>
<evidence type="ECO:0000256" key="1">
    <source>
        <dbReference type="SAM" id="Phobius"/>
    </source>
</evidence>
<dbReference type="EMBL" id="FXBB01000004">
    <property type="protein sequence ID" value="SMG16638.1"/>
    <property type="molecule type" value="Genomic_DNA"/>
</dbReference>
<keyword evidence="1" id="KW-0472">Membrane</keyword>
<keyword evidence="1" id="KW-0812">Transmembrane</keyword>
<evidence type="ECO:0000313" key="4">
    <source>
        <dbReference type="Proteomes" id="UP000193355"/>
    </source>
</evidence>
<dbReference type="STRING" id="561720.SAMN06275492_10410"/>
<dbReference type="RefSeq" id="WP_085543828.1">
    <property type="nucleotide sequence ID" value="NZ_FXBB01000004.1"/>
</dbReference>
<keyword evidence="4" id="KW-1185">Reference proteome</keyword>
<evidence type="ECO:0000313" key="3">
    <source>
        <dbReference type="EMBL" id="SMG16638.1"/>
    </source>
</evidence>
<keyword evidence="2" id="KW-0732">Signal</keyword>
<feature type="transmembrane region" description="Helical" evidence="1">
    <location>
        <begin position="202"/>
        <end position="218"/>
    </location>
</feature>
<proteinExistence type="predicted"/>
<reference evidence="4" key="1">
    <citation type="submission" date="2017-04" db="EMBL/GenBank/DDBJ databases">
        <authorList>
            <person name="Varghese N."/>
            <person name="Submissions S."/>
        </authorList>
    </citation>
    <scope>NUCLEOTIDE SEQUENCE [LARGE SCALE GENOMIC DNA]</scope>
    <source>
        <strain evidence="4">USBA 82</strain>
    </source>
</reference>
<keyword evidence="1" id="KW-1133">Transmembrane helix</keyword>
<sequence>MKKYLLALAVVIAMAGVAVANVYDDPHNPASADSDVDVKIDSTIVVTSADFAGDQSVSMDFGAMILDASFDSVVVSFDKTTVRRDSSSDVTAVAVFTVSADSAQAKSADKLSFTIKNVDTNKFTSAYMRAKSSDSFVSGGTTYPIVSGEWHGAPVVSLDILTSRDAKITVNKPGNFFSENPIVLAKTTPVHTGGSSSSGCNVGFAPMALLLGLPLFFLKK</sequence>
<dbReference type="InterPro" id="IPR030821">
    <property type="entry name" value="Synergist_CTERM"/>
</dbReference>
<protein>
    <submittedName>
        <fullName evidence="3">Synergist-CTERM protein sorting domain-containing protein</fullName>
    </submittedName>
</protein>
<gene>
    <name evidence="3" type="ORF">SAMN06275492_10410</name>
</gene>
<feature type="signal peptide" evidence="2">
    <location>
        <begin position="1"/>
        <end position="20"/>
    </location>
</feature>
<name>A0A1X7IPL5_9BACT</name>
<dbReference type="NCBIfam" id="TIGR04564">
    <property type="entry name" value="Synergist_CTERM"/>
    <property type="match status" value="1"/>
</dbReference>
<dbReference type="Proteomes" id="UP000193355">
    <property type="component" value="Unassembled WGS sequence"/>
</dbReference>